<dbReference type="AlphaFoldDB" id="A0A9Q0EDC9"/>
<dbReference type="Pfam" id="PF12070">
    <property type="entry name" value="SCAI"/>
    <property type="match status" value="1"/>
</dbReference>
<sequence>MSLFSFQKGDFVDRGYYSLETFTYLLALKAKWPDCITLLRGNHESRQITQVYGFYDECQTKYGNANAWRYCTKVFDMLTVAALIDEQILCVHGGLSPDIKTLDQIRTIERNQEIPHKGAFCDLVWSDPEDVDTWAISPRGAGWLFGSKVTNEFVHINNLKLICRAHQLVHEGYKFMFDEKLVTVWSAPNYCYRCGNIASIMVFNDVNRREPKLFRAVPDSERRSYYFQVNKEDRPELVVKKLRYYARYIVVCLLLNKMDLVKVLVKELSEEIEDYTQRFNTEDQLEWNLVLQEVAAFVEADPVMVVNDNNVVVVNSNRLQEGCVPPLEQGMVVGQLVLADALIIGNCNNQVKFSELTIDMFRMLQALEREPVNLATQTSKQGSLEPNEKPAKRENPHKYLLYKPTFNQTQRGSLFTLFLYCPLLAFFSVCGLTSVRRGLWERAQEFLQKVYRDIDQAFLQFYGDEFLRLILIRFVFCSAALRLHKLFRESRSFPESYPELPMQETVESIVLQKHILELATMLDVQNLFWDDSLEGY</sequence>
<comment type="cofactor">
    <cofactor evidence="1">
        <name>Mn(2+)</name>
        <dbReference type="ChEBI" id="CHEBI:29035"/>
    </cofactor>
</comment>
<dbReference type="PANTHER" id="PTHR45619">
    <property type="entry name" value="SERINE/THREONINE-PROTEIN PHOSPHATASE PP2A-RELATED"/>
    <property type="match status" value="1"/>
</dbReference>
<dbReference type="PRINTS" id="PR00114">
    <property type="entry name" value="STPHPHTASE"/>
</dbReference>
<evidence type="ECO:0000256" key="1">
    <source>
        <dbReference type="ARBA" id="ARBA00001936"/>
    </source>
</evidence>
<keyword evidence="5" id="KW-0464">Manganese</keyword>
<keyword evidence="8" id="KW-0472">Membrane</keyword>
<feature type="transmembrane region" description="Helical" evidence="8">
    <location>
        <begin position="414"/>
        <end position="435"/>
    </location>
</feature>
<keyword evidence="8" id="KW-0812">Transmembrane</keyword>
<evidence type="ECO:0000313" key="10">
    <source>
        <dbReference type="EMBL" id="KAJ3605269.1"/>
    </source>
</evidence>
<comment type="caution">
    <text evidence="10">The sequence shown here is derived from an EMBL/GenBank/DDBJ whole genome shotgun (WGS) entry which is preliminary data.</text>
</comment>
<evidence type="ECO:0000259" key="9">
    <source>
        <dbReference type="PROSITE" id="PS00125"/>
    </source>
</evidence>
<evidence type="ECO:0000256" key="8">
    <source>
        <dbReference type="SAM" id="Phobius"/>
    </source>
</evidence>
<keyword evidence="11" id="KW-1185">Reference proteome</keyword>
<feature type="coiled-coil region" evidence="7">
    <location>
        <begin position="258"/>
        <end position="285"/>
    </location>
</feature>
<keyword evidence="4" id="KW-0904">Protein phosphatase</keyword>
<dbReference type="InterPro" id="IPR029052">
    <property type="entry name" value="Metallo-depent_PP-like"/>
</dbReference>
<dbReference type="Proteomes" id="UP001148018">
    <property type="component" value="Unassembled WGS sequence"/>
</dbReference>
<dbReference type="Pfam" id="PF00149">
    <property type="entry name" value="Metallophos"/>
    <property type="match status" value="1"/>
</dbReference>
<dbReference type="PROSITE" id="PS00125">
    <property type="entry name" value="SER_THR_PHOSPHATASE"/>
    <property type="match status" value="1"/>
</dbReference>
<dbReference type="InterPro" id="IPR006186">
    <property type="entry name" value="Ser/Thr-sp_prot-phosphatase"/>
</dbReference>
<keyword evidence="7" id="KW-0175">Coiled coil</keyword>
<dbReference type="GO" id="GO:0003714">
    <property type="term" value="F:transcription corepressor activity"/>
    <property type="evidence" value="ECO:0007669"/>
    <property type="project" value="InterPro"/>
</dbReference>
<dbReference type="GO" id="GO:0004722">
    <property type="term" value="F:protein serine/threonine phosphatase activity"/>
    <property type="evidence" value="ECO:0007669"/>
    <property type="project" value="UniProtKB-EC"/>
</dbReference>
<feature type="domain" description="Serine/threonine specific protein phosphatases" evidence="9">
    <location>
        <begin position="39"/>
        <end position="44"/>
    </location>
</feature>
<comment type="catalytic activity">
    <reaction evidence="6">
        <text>O-phospho-L-threonyl-[protein] + H2O = L-threonyl-[protein] + phosphate</text>
        <dbReference type="Rhea" id="RHEA:47004"/>
        <dbReference type="Rhea" id="RHEA-COMP:11060"/>
        <dbReference type="Rhea" id="RHEA-COMP:11605"/>
        <dbReference type="ChEBI" id="CHEBI:15377"/>
        <dbReference type="ChEBI" id="CHEBI:30013"/>
        <dbReference type="ChEBI" id="CHEBI:43474"/>
        <dbReference type="ChEBI" id="CHEBI:61977"/>
        <dbReference type="EC" id="3.1.3.16"/>
    </reaction>
</comment>
<keyword evidence="2" id="KW-0479">Metal-binding</keyword>
<reference evidence="10" key="1">
    <citation type="submission" date="2022-07" db="EMBL/GenBank/DDBJ databases">
        <title>Chromosome-level genome of Muraenolepis orangiensis.</title>
        <authorList>
            <person name="Kim J."/>
        </authorList>
    </citation>
    <scope>NUCLEOTIDE SEQUENCE</scope>
    <source>
        <strain evidence="10">KU_S4_2022</strain>
        <tissue evidence="10">Muscle</tissue>
    </source>
</reference>
<evidence type="ECO:0000256" key="2">
    <source>
        <dbReference type="ARBA" id="ARBA00022723"/>
    </source>
</evidence>
<evidence type="ECO:0000256" key="5">
    <source>
        <dbReference type="ARBA" id="ARBA00023211"/>
    </source>
</evidence>
<evidence type="ECO:0000313" key="11">
    <source>
        <dbReference type="Proteomes" id="UP001148018"/>
    </source>
</evidence>
<protein>
    <recommendedName>
        <fullName evidence="6">Serine/threonine-protein phosphatase</fullName>
        <ecNumber evidence="6">3.1.3.16</ecNumber>
    </recommendedName>
</protein>
<evidence type="ECO:0000256" key="4">
    <source>
        <dbReference type="ARBA" id="ARBA00022912"/>
    </source>
</evidence>
<dbReference type="OrthoDB" id="1930084at2759"/>
<dbReference type="SMART" id="SM00156">
    <property type="entry name" value="PP2Ac"/>
    <property type="match status" value="1"/>
</dbReference>
<dbReference type="InterPro" id="IPR022709">
    <property type="entry name" value="SCAI"/>
</dbReference>
<keyword evidence="8" id="KW-1133">Transmembrane helix</keyword>
<organism evidence="10 11">
    <name type="scientific">Muraenolepis orangiensis</name>
    <name type="common">Patagonian moray cod</name>
    <dbReference type="NCBI Taxonomy" id="630683"/>
    <lineage>
        <taxon>Eukaryota</taxon>
        <taxon>Metazoa</taxon>
        <taxon>Chordata</taxon>
        <taxon>Craniata</taxon>
        <taxon>Vertebrata</taxon>
        <taxon>Euteleostomi</taxon>
        <taxon>Actinopterygii</taxon>
        <taxon>Neopterygii</taxon>
        <taxon>Teleostei</taxon>
        <taxon>Neoteleostei</taxon>
        <taxon>Acanthomorphata</taxon>
        <taxon>Zeiogadaria</taxon>
        <taxon>Gadariae</taxon>
        <taxon>Gadiformes</taxon>
        <taxon>Muraenolepidoidei</taxon>
        <taxon>Muraenolepididae</taxon>
        <taxon>Muraenolepis</taxon>
    </lineage>
</organism>
<dbReference type="GO" id="GO:0046872">
    <property type="term" value="F:metal ion binding"/>
    <property type="evidence" value="ECO:0007669"/>
    <property type="project" value="UniProtKB-KW"/>
</dbReference>
<name>A0A9Q0EDC9_9TELE</name>
<gene>
    <name evidence="10" type="ORF">NHX12_027319</name>
</gene>
<dbReference type="InterPro" id="IPR004843">
    <property type="entry name" value="Calcineurin-like_PHP"/>
</dbReference>
<evidence type="ECO:0000256" key="6">
    <source>
        <dbReference type="RuleBase" id="RU004273"/>
    </source>
</evidence>
<dbReference type="GO" id="GO:0006351">
    <property type="term" value="P:DNA-templated transcription"/>
    <property type="evidence" value="ECO:0007669"/>
    <property type="project" value="InterPro"/>
</dbReference>
<proteinExistence type="inferred from homology"/>
<comment type="similarity">
    <text evidence="6">Belongs to the PPP phosphatase family.</text>
</comment>
<dbReference type="EMBL" id="JANIIK010000043">
    <property type="protein sequence ID" value="KAJ3605269.1"/>
    <property type="molecule type" value="Genomic_DNA"/>
</dbReference>
<accession>A0A9Q0EDC9</accession>
<dbReference type="Gene3D" id="3.60.21.10">
    <property type="match status" value="1"/>
</dbReference>
<dbReference type="SUPFAM" id="SSF56300">
    <property type="entry name" value="Metallo-dependent phosphatases"/>
    <property type="match status" value="1"/>
</dbReference>
<dbReference type="InterPro" id="IPR047129">
    <property type="entry name" value="PPA2-like"/>
</dbReference>
<keyword evidence="3 6" id="KW-0378">Hydrolase</keyword>
<evidence type="ECO:0000256" key="3">
    <source>
        <dbReference type="ARBA" id="ARBA00022801"/>
    </source>
</evidence>
<evidence type="ECO:0000256" key="7">
    <source>
        <dbReference type="SAM" id="Coils"/>
    </source>
</evidence>
<dbReference type="EC" id="3.1.3.16" evidence="6"/>